<dbReference type="Proteomes" id="UP000887564">
    <property type="component" value="Unplaced"/>
</dbReference>
<dbReference type="AlphaFoldDB" id="A0A914RQU7"/>
<feature type="signal peptide" evidence="1">
    <location>
        <begin position="1"/>
        <end position="25"/>
    </location>
</feature>
<evidence type="ECO:0000313" key="3">
    <source>
        <dbReference type="WBParaSite" id="PEQ_0000871801-mRNA-1"/>
    </source>
</evidence>
<protein>
    <submittedName>
        <fullName evidence="3">Uncharacterized protein</fullName>
    </submittedName>
</protein>
<proteinExistence type="predicted"/>
<sequence>MMRFGACKGYFVTIIVLVVSVVVDAEFVGECESAAQMQLFAKALSADSGRFYV</sequence>
<evidence type="ECO:0000313" key="2">
    <source>
        <dbReference type="Proteomes" id="UP000887564"/>
    </source>
</evidence>
<feature type="chain" id="PRO_5037573891" evidence="1">
    <location>
        <begin position="26"/>
        <end position="53"/>
    </location>
</feature>
<dbReference type="WBParaSite" id="PEQ_0000871801-mRNA-1">
    <property type="protein sequence ID" value="PEQ_0000871801-mRNA-1"/>
    <property type="gene ID" value="PEQ_0000871801"/>
</dbReference>
<accession>A0A914RQU7</accession>
<keyword evidence="1" id="KW-0732">Signal</keyword>
<evidence type="ECO:0000256" key="1">
    <source>
        <dbReference type="SAM" id="SignalP"/>
    </source>
</evidence>
<reference evidence="3" key="1">
    <citation type="submission" date="2022-11" db="UniProtKB">
        <authorList>
            <consortium name="WormBaseParasite"/>
        </authorList>
    </citation>
    <scope>IDENTIFICATION</scope>
</reference>
<name>A0A914RQU7_PAREQ</name>
<organism evidence="2 3">
    <name type="scientific">Parascaris equorum</name>
    <name type="common">Equine roundworm</name>
    <dbReference type="NCBI Taxonomy" id="6256"/>
    <lineage>
        <taxon>Eukaryota</taxon>
        <taxon>Metazoa</taxon>
        <taxon>Ecdysozoa</taxon>
        <taxon>Nematoda</taxon>
        <taxon>Chromadorea</taxon>
        <taxon>Rhabditida</taxon>
        <taxon>Spirurina</taxon>
        <taxon>Ascaridomorpha</taxon>
        <taxon>Ascaridoidea</taxon>
        <taxon>Ascarididae</taxon>
        <taxon>Parascaris</taxon>
    </lineage>
</organism>
<keyword evidence="2" id="KW-1185">Reference proteome</keyword>